<dbReference type="CDD" id="cd02440">
    <property type="entry name" value="AdoMet_MTases"/>
    <property type="match status" value="1"/>
</dbReference>
<dbReference type="Proteomes" id="UP001178507">
    <property type="component" value="Unassembled WGS sequence"/>
</dbReference>
<evidence type="ECO:0000256" key="3">
    <source>
        <dbReference type="ARBA" id="ARBA00022679"/>
    </source>
</evidence>
<sequence length="212" mass="22162">MAGASPMWEAMWAKGLRPKEAFDVGGPSPTLAEVLAKGSLGAGVGKCALVPGCGRAYDALALAEYGFERVVAVDLAPTAVEAAKQFLASCGNPAAARVEMQCANFFEMKLEPKADVIWDCTFLCALDPSARTDWARKMGELLEPEGTLITCIFPICDKEGGPPFAMSVPLVKGLLEPAGFRAAELREDAARHTAGGMAAGTALGLWTKAAGR</sequence>
<dbReference type="GO" id="GO:0032259">
    <property type="term" value="P:methylation"/>
    <property type="evidence" value="ECO:0007669"/>
    <property type="project" value="UniProtKB-KW"/>
</dbReference>
<keyword evidence="1" id="KW-0597">Phosphoprotein</keyword>
<protein>
    <submittedName>
        <fullName evidence="5">Uncharacterized protein</fullName>
    </submittedName>
</protein>
<dbReference type="PROSITE" id="PS51585">
    <property type="entry name" value="SAM_MT_TPMT"/>
    <property type="match status" value="1"/>
</dbReference>
<gene>
    <name evidence="5" type="ORF">EVOR1521_LOCUS21299</name>
</gene>
<keyword evidence="2" id="KW-0489">Methyltransferase</keyword>
<dbReference type="InterPro" id="IPR008854">
    <property type="entry name" value="TPMT"/>
</dbReference>
<dbReference type="AlphaFoldDB" id="A0AA36J0B1"/>
<keyword evidence="6" id="KW-1185">Reference proteome</keyword>
<evidence type="ECO:0000256" key="1">
    <source>
        <dbReference type="ARBA" id="ARBA00022553"/>
    </source>
</evidence>
<accession>A0AA36J0B1</accession>
<dbReference type="Pfam" id="PF05724">
    <property type="entry name" value="TPMT"/>
    <property type="match status" value="1"/>
</dbReference>
<evidence type="ECO:0000313" key="5">
    <source>
        <dbReference type="EMBL" id="CAJ1397247.1"/>
    </source>
</evidence>
<evidence type="ECO:0000256" key="4">
    <source>
        <dbReference type="ARBA" id="ARBA00022691"/>
    </source>
</evidence>
<dbReference type="Gene3D" id="3.40.50.150">
    <property type="entry name" value="Vaccinia Virus protein VP39"/>
    <property type="match status" value="1"/>
</dbReference>
<dbReference type="GO" id="GO:0008757">
    <property type="term" value="F:S-adenosylmethionine-dependent methyltransferase activity"/>
    <property type="evidence" value="ECO:0007669"/>
    <property type="project" value="InterPro"/>
</dbReference>
<evidence type="ECO:0000256" key="2">
    <source>
        <dbReference type="ARBA" id="ARBA00022603"/>
    </source>
</evidence>
<keyword evidence="4" id="KW-0949">S-adenosyl-L-methionine</keyword>
<dbReference type="PANTHER" id="PTHR32183:SF6">
    <property type="entry name" value="CYSTEINE SULFINATE DESULFINASE_CYSTEINE DESULFURASE AND RELATED ENZYMES"/>
    <property type="match status" value="1"/>
</dbReference>
<organism evidence="5 6">
    <name type="scientific">Effrenium voratum</name>
    <dbReference type="NCBI Taxonomy" id="2562239"/>
    <lineage>
        <taxon>Eukaryota</taxon>
        <taxon>Sar</taxon>
        <taxon>Alveolata</taxon>
        <taxon>Dinophyceae</taxon>
        <taxon>Suessiales</taxon>
        <taxon>Symbiodiniaceae</taxon>
        <taxon>Effrenium</taxon>
    </lineage>
</organism>
<dbReference type="PANTHER" id="PTHR32183">
    <property type="match status" value="1"/>
</dbReference>
<keyword evidence="3" id="KW-0808">Transferase</keyword>
<dbReference type="EMBL" id="CAUJNA010003260">
    <property type="protein sequence ID" value="CAJ1397247.1"/>
    <property type="molecule type" value="Genomic_DNA"/>
</dbReference>
<dbReference type="SUPFAM" id="SSF53335">
    <property type="entry name" value="S-adenosyl-L-methionine-dependent methyltransferases"/>
    <property type="match status" value="1"/>
</dbReference>
<evidence type="ECO:0000313" key="6">
    <source>
        <dbReference type="Proteomes" id="UP001178507"/>
    </source>
</evidence>
<name>A0AA36J0B1_9DINO</name>
<proteinExistence type="predicted"/>
<dbReference type="InterPro" id="IPR029063">
    <property type="entry name" value="SAM-dependent_MTases_sf"/>
</dbReference>
<reference evidence="5" key="1">
    <citation type="submission" date="2023-08" db="EMBL/GenBank/DDBJ databases">
        <authorList>
            <person name="Chen Y."/>
            <person name="Shah S."/>
            <person name="Dougan E. K."/>
            <person name="Thang M."/>
            <person name="Chan C."/>
        </authorList>
    </citation>
    <scope>NUCLEOTIDE SEQUENCE</scope>
</reference>
<comment type="caution">
    <text evidence="5">The sequence shown here is derived from an EMBL/GenBank/DDBJ whole genome shotgun (WGS) entry which is preliminary data.</text>
</comment>